<feature type="domain" description="FAD/NAD(P)-binding" evidence="6">
    <location>
        <begin position="99"/>
        <end position="441"/>
    </location>
</feature>
<dbReference type="SUPFAM" id="SSF51905">
    <property type="entry name" value="FAD/NAD(P)-binding domain"/>
    <property type="match status" value="2"/>
</dbReference>
<dbReference type="PANTHER" id="PTHR42913:SF4">
    <property type="entry name" value="ALTERNATIVE NAD(P)H-UBIQUINONE OXIDOREDUCTASE C1, CHLOROPLASTIC_MITOCHONDRIAL"/>
    <property type="match status" value="1"/>
</dbReference>
<evidence type="ECO:0000259" key="6">
    <source>
        <dbReference type="Pfam" id="PF07992"/>
    </source>
</evidence>
<feature type="region of interest" description="Disordered" evidence="5">
    <location>
        <begin position="532"/>
        <end position="554"/>
    </location>
</feature>
<sequence>MITSHPTSRKMASSQKQACRHLAISALILVSFFVDATSSFAIHPSKSIHPSPSLYGKDQKPLYVASKSVQQTSLTKLCATESSTSENEIPTETTTKQPHVVILGGGFGGVNTALTLTSLPFSDDTKPRITIIDKKDRFVFLPLLYELCVDDASVDEVAPTYKDLLSGSGVDFVCAELDGIDVQNNIVHTSSVESSSREQVSYDALIVATGAEIDLKSIPGAEEFALPFYTVDECFELKRRLSLFDEARKTKEQSKPVNVVVVGGGYSGVELALNLSERLGKEENGVDVTIVHRGNDVLEYATEYNRKTGTDRLKKAGVNVMTQCSVTEVVPASISSSSDTDSSSSLDRYKCIVNLQSKDDSSPTSPSSIDADILLWTAGATPPNPRKSIRNSLLPRDQNGRIVTGPLLRAKGLSNVFAVGDCSRAKQVPYAATAQVAMQQAPVAAWNTYATLTNQSPDISDEGKIKLLPFSYANLGEMMTLGSDDATISSLGGLFQISGESASVLRRLIYAVRMPTARQGIVAALDGTNRRVKRKRNDGKNGKRRRGTKVIDWK</sequence>
<dbReference type="InterPro" id="IPR036188">
    <property type="entry name" value="FAD/NAD-bd_sf"/>
</dbReference>
<evidence type="ECO:0000256" key="2">
    <source>
        <dbReference type="ARBA" id="ARBA00022630"/>
    </source>
</evidence>
<dbReference type="Gene3D" id="3.50.50.100">
    <property type="match status" value="1"/>
</dbReference>
<evidence type="ECO:0000256" key="3">
    <source>
        <dbReference type="ARBA" id="ARBA00022827"/>
    </source>
</evidence>
<dbReference type="GO" id="GO:0003955">
    <property type="term" value="F:NAD(P)H dehydrogenase (quinone) activity"/>
    <property type="evidence" value="ECO:0007669"/>
    <property type="project" value="TreeGrafter"/>
</dbReference>
<name>A0A7S2IEZ1_9STRA</name>
<keyword evidence="2" id="KW-0285">Flavoprotein</keyword>
<protein>
    <recommendedName>
        <fullName evidence="6">FAD/NAD(P)-binding domain-containing protein</fullName>
    </recommendedName>
</protein>
<proteinExistence type="predicted"/>
<accession>A0A7S2IEZ1</accession>
<dbReference type="EMBL" id="HBGV01018853">
    <property type="protein sequence ID" value="CAD9517022.1"/>
    <property type="molecule type" value="Transcribed_RNA"/>
</dbReference>
<dbReference type="PRINTS" id="PR00411">
    <property type="entry name" value="PNDRDTASEI"/>
</dbReference>
<dbReference type="Pfam" id="PF07992">
    <property type="entry name" value="Pyr_redox_2"/>
    <property type="match status" value="1"/>
</dbReference>
<feature type="compositionally biased region" description="Basic residues" evidence="5">
    <location>
        <begin position="532"/>
        <end position="548"/>
    </location>
</feature>
<dbReference type="GO" id="GO:0019646">
    <property type="term" value="P:aerobic electron transport chain"/>
    <property type="evidence" value="ECO:0007669"/>
    <property type="project" value="TreeGrafter"/>
</dbReference>
<dbReference type="PRINTS" id="PR00368">
    <property type="entry name" value="FADPNR"/>
</dbReference>
<comment type="cofactor">
    <cofactor evidence="1">
        <name>FAD</name>
        <dbReference type="ChEBI" id="CHEBI:57692"/>
    </cofactor>
</comment>
<evidence type="ECO:0000256" key="5">
    <source>
        <dbReference type="SAM" id="MobiDB-lite"/>
    </source>
</evidence>
<organism evidence="7">
    <name type="scientific">Helicotheca tamesis</name>
    <dbReference type="NCBI Taxonomy" id="374047"/>
    <lineage>
        <taxon>Eukaryota</taxon>
        <taxon>Sar</taxon>
        <taxon>Stramenopiles</taxon>
        <taxon>Ochrophyta</taxon>
        <taxon>Bacillariophyta</taxon>
        <taxon>Mediophyceae</taxon>
        <taxon>Lithodesmiophycidae</taxon>
        <taxon>Lithodesmiales</taxon>
        <taxon>Lithodesmiaceae</taxon>
        <taxon>Helicotheca</taxon>
    </lineage>
</organism>
<dbReference type="InterPro" id="IPR051169">
    <property type="entry name" value="NADH-Q_oxidoreductase"/>
</dbReference>
<dbReference type="AlphaFoldDB" id="A0A7S2IEZ1"/>
<keyword evidence="4" id="KW-0560">Oxidoreductase</keyword>
<evidence type="ECO:0000256" key="4">
    <source>
        <dbReference type="ARBA" id="ARBA00023002"/>
    </source>
</evidence>
<dbReference type="PANTHER" id="PTHR42913">
    <property type="entry name" value="APOPTOSIS-INDUCING FACTOR 1"/>
    <property type="match status" value="1"/>
</dbReference>
<evidence type="ECO:0000256" key="1">
    <source>
        <dbReference type="ARBA" id="ARBA00001974"/>
    </source>
</evidence>
<gene>
    <name evidence="7" type="ORF">HTAM1171_LOCUS11671</name>
</gene>
<keyword evidence="3" id="KW-0274">FAD</keyword>
<reference evidence="7" key="1">
    <citation type="submission" date="2021-01" db="EMBL/GenBank/DDBJ databases">
        <authorList>
            <person name="Corre E."/>
            <person name="Pelletier E."/>
            <person name="Niang G."/>
            <person name="Scheremetjew M."/>
            <person name="Finn R."/>
            <person name="Kale V."/>
            <person name="Holt S."/>
            <person name="Cochrane G."/>
            <person name="Meng A."/>
            <person name="Brown T."/>
            <person name="Cohen L."/>
        </authorList>
    </citation>
    <scope>NUCLEOTIDE SEQUENCE</scope>
    <source>
        <strain evidence="7">CCMP826</strain>
    </source>
</reference>
<dbReference type="InterPro" id="IPR023753">
    <property type="entry name" value="FAD/NAD-binding_dom"/>
</dbReference>
<evidence type="ECO:0000313" key="7">
    <source>
        <dbReference type="EMBL" id="CAD9517022.1"/>
    </source>
</evidence>